<name>A0AAW2KPE6_9LAMI</name>
<gene>
    <name evidence="1" type="ORF">Scaly_2560000</name>
</gene>
<reference evidence="1" key="1">
    <citation type="submission" date="2020-06" db="EMBL/GenBank/DDBJ databases">
        <authorList>
            <person name="Li T."/>
            <person name="Hu X."/>
            <person name="Zhang T."/>
            <person name="Song X."/>
            <person name="Zhang H."/>
            <person name="Dai N."/>
            <person name="Sheng W."/>
            <person name="Hou X."/>
            <person name="Wei L."/>
        </authorList>
    </citation>
    <scope>NUCLEOTIDE SEQUENCE</scope>
    <source>
        <strain evidence="1">KEN8</strain>
        <tissue evidence="1">Leaf</tissue>
    </source>
</reference>
<sequence>MDSGMAPANITASINTIPMLNGSNFKSWKENLKIVLGVMDLDLVDKSTSEQKREKERWEKSNRMCVMIMKKSIPEAFRGTMSETLTKAKDFLEHIEKRFVKNEKAEISILLTSLI</sequence>
<comment type="caution">
    <text evidence="1">The sequence shown here is derived from an EMBL/GenBank/DDBJ whole genome shotgun (WGS) entry which is preliminary data.</text>
</comment>
<reference evidence="1" key="2">
    <citation type="journal article" date="2024" name="Plant">
        <title>Genomic evolution and insights into agronomic trait innovations of Sesamum species.</title>
        <authorList>
            <person name="Miao H."/>
            <person name="Wang L."/>
            <person name="Qu L."/>
            <person name="Liu H."/>
            <person name="Sun Y."/>
            <person name="Le M."/>
            <person name="Wang Q."/>
            <person name="Wei S."/>
            <person name="Zheng Y."/>
            <person name="Lin W."/>
            <person name="Duan Y."/>
            <person name="Cao H."/>
            <person name="Xiong S."/>
            <person name="Wang X."/>
            <person name="Wei L."/>
            <person name="Li C."/>
            <person name="Ma Q."/>
            <person name="Ju M."/>
            <person name="Zhao R."/>
            <person name="Li G."/>
            <person name="Mu C."/>
            <person name="Tian Q."/>
            <person name="Mei H."/>
            <person name="Zhang T."/>
            <person name="Gao T."/>
            <person name="Zhang H."/>
        </authorList>
    </citation>
    <scope>NUCLEOTIDE SEQUENCE</scope>
    <source>
        <strain evidence="1">KEN8</strain>
    </source>
</reference>
<dbReference type="EMBL" id="JACGWM010000302">
    <property type="protein sequence ID" value="KAL0307882.1"/>
    <property type="molecule type" value="Genomic_DNA"/>
</dbReference>
<protein>
    <recommendedName>
        <fullName evidence="2">Gag-pol polyprotein</fullName>
    </recommendedName>
</protein>
<accession>A0AAW2KPE6</accession>
<organism evidence="1">
    <name type="scientific">Sesamum calycinum</name>
    <dbReference type="NCBI Taxonomy" id="2727403"/>
    <lineage>
        <taxon>Eukaryota</taxon>
        <taxon>Viridiplantae</taxon>
        <taxon>Streptophyta</taxon>
        <taxon>Embryophyta</taxon>
        <taxon>Tracheophyta</taxon>
        <taxon>Spermatophyta</taxon>
        <taxon>Magnoliopsida</taxon>
        <taxon>eudicotyledons</taxon>
        <taxon>Gunneridae</taxon>
        <taxon>Pentapetalae</taxon>
        <taxon>asterids</taxon>
        <taxon>lamiids</taxon>
        <taxon>Lamiales</taxon>
        <taxon>Pedaliaceae</taxon>
        <taxon>Sesamum</taxon>
    </lineage>
</organism>
<proteinExistence type="predicted"/>
<dbReference type="AlphaFoldDB" id="A0AAW2KPE6"/>
<evidence type="ECO:0000313" key="1">
    <source>
        <dbReference type="EMBL" id="KAL0307882.1"/>
    </source>
</evidence>
<evidence type="ECO:0008006" key="2">
    <source>
        <dbReference type="Google" id="ProtNLM"/>
    </source>
</evidence>